<feature type="compositionally biased region" description="Polar residues" evidence="1">
    <location>
        <begin position="17"/>
        <end position="34"/>
    </location>
</feature>
<sequence>MVPFISSIAIPRKNSDGAPNNPIQTKGDSKLNTPYEVNTHIIMAIKSRKHTGDETTDYAKQCDETETKMQRTPDHDAANTGPQHDAANTETEPLAQQRRELGSLHNEP</sequence>
<feature type="compositionally biased region" description="Basic and acidic residues" evidence="1">
    <location>
        <begin position="60"/>
        <end position="77"/>
    </location>
</feature>
<evidence type="ECO:0000256" key="1">
    <source>
        <dbReference type="SAM" id="MobiDB-lite"/>
    </source>
</evidence>
<dbReference type="Proteomes" id="UP000634136">
    <property type="component" value="Unassembled WGS sequence"/>
</dbReference>
<comment type="caution">
    <text evidence="2">The sequence shown here is derived from an EMBL/GenBank/DDBJ whole genome shotgun (WGS) entry which is preliminary data.</text>
</comment>
<reference evidence="2" key="1">
    <citation type="submission" date="2020-09" db="EMBL/GenBank/DDBJ databases">
        <title>Genome-Enabled Discovery of Anthraquinone Biosynthesis in Senna tora.</title>
        <authorList>
            <person name="Kang S.-H."/>
            <person name="Pandey R.P."/>
            <person name="Lee C.-M."/>
            <person name="Sim J.-S."/>
            <person name="Jeong J.-T."/>
            <person name="Choi B.-S."/>
            <person name="Jung M."/>
            <person name="Ginzburg D."/>
            <person name="Zhao K."/>
            <person name="Won S.Y."/>
            <person name="Oh T.-J."/>
            <person name="Yu Y."/>
            <person name="Kim N.-H."/>
            <person name="Lee O.R."/>
            <person name="Lee T.-H."/>
            <person name="Bashyal P."/>
            <person name="Kim T.-S."/>
            <person name="Lee W.-H."/>
            <person name="Kawkins C."/>
            <person name="Kim C.-K."/>
            <person name="Kim J.S."/>
            <person name="Ahn B.O."/>
            <person name="Rhee S.Y."/>
            <person name="Sohng J.K."/>
        </authorList>
    </citation>
    <scope>NUCLEOTIDE SEQUENCE</scope>
    <source>
        <tissue evidence="2">Leaf</tissue>
    </source>
</reference>
<feature type="region of interest" description="Disordered" evidence="1">
    <location>
        <begin position="46"/>
        <end position="108"/>
    </location>
</feature>
<proteinExistence type="predicted"/>
<evidence type="ECO:0000313" key="3">
    <source>
        <dbReference type="Proteomes" id="UP000634136"/>
    </source>
</evidence>
<evidence type="ECO:0000313" key="2">
    <source>
        <dbReference type="EMBL" id="KAF7821080.1"/>
    </source>
</evidence>
<name>A0A834THL9_9FABA</name>
<feature type="compositionally biased region" description="Basic and acidic residues" evidence="1">
    <location>
        <begin position="97"/>
        <end position="108"/>
    </location>
</feature>
<feature type="compositionally biased region" description="Polar residues" evidence="1">
    <location>
        <begin position="80"/>
        <end position="91"/>
    </location>
</feature>
<organism evidence="2 3">
    <name type="scientific">Senna tora</name>
    <dbReference type="NCBI Taxonomy" id="362788"/>
    <lineage>
        <taxon>Eukaryota</taxon>
        <taxon>Viridiplantae</taxon>
        <taxon>Streptophyta</taxon>
        <taxon>Embryophyta</taxon>
        <taxon>Tracheophyta</taxon>
        <taxon>Spermatophyta</taxon>
        <taxon>Magnoliopsida</taxon>
        <taxon>eudicotyledons</taxon>
        <taxon>Gunneridae</taxon>
        <taxon>Pentapetalae</taxon>
        <taxon>rosids</taxon>
        <taxon>fabids</taxon>
        <taxon>Fabales</taxon>
        <taxon>Fabaceae</taxon>
        <taxon>Caesalpinioideae</taxon>
        <taxon>Cassia clade</taxon>
        <taxon>Senna</taxon>
    </lineage>
</organism>
<keyword evidence="3" id="KW-1185">Reference proteome</keyword>
<feature type="region of interest" description="Disordered" evidence="1">
    <location>
        <begin position="1"/>
        <end position="34"/>
    </location>
</feature>
<accession>A0A834THL9</accession>
<gene>
    <name evidence="2" type="ORF">G2W53_026535</name>
</gene>
<protein>
    <submittedName>
        <fullName evidence="2">Uncharacterized protein</fullName>
    </submittedName>
</protein>
<dbReference type="EMBL" id="JAAIUW010000008">
    <property type="protein sequence ID" value="KAF7821080.1"/>
    <property type="molecule type" value="Genomic_DNA"/>
</dbReference>
<dbReference type="AlphaFoldDB" id="A0A834THL9"/>